<dbReference type="Proteomes" id="UP000092177">
    <property type="component" value="Chromosome 6"/>
</dbReference>
<feature type="compositionally biased region" description="Basic and acidic residues" evidence="1">
    <location>
        <begin position="74"/>
        <end position="93"/>
    </location>
</feature>
<evidence type="ECO:0000256" key="1">
    <source>
        <dbReference type="SAM" id="MobiDB-lite"/>
    </source>
</evidence>
<keyword evidence="3" id="KW-1185">Reference proteome</keyword>
<comment type="caution">
    <text evidence="2">The sequence shown here is derived from an EMBL/GenBank/DDBJ whole genome shotgun (WGS) entry which is preliminary data.</text>
</comment>
<proteinExistence type="predicted"/>
<evidence type="ECO:0000313" key="2">
    <source>
        <dbReference type="EMBL" id="OBR07689.1"/>
    </source>
</evidence>
<dbReference type="VEuPathDB" id="FungiDB:CH63R_09210"/>
<reference evidence="3" key="1">
    <citation type="journal article" date="2017" name="BMC Genomics">
        <title>Gapless genome assembly of Colletotrichum higginsianum reveals chromosome structure and association of transposable elements with secondary metabolite gene clusters.</title>
        <authorList>
            <person name="Dallery J.-F."/>
            <person name="Lapalu N."/>
            <person name="Zampounis A."/>
            <person name="Pigne S."/>
            <person name="Luyten I."/>
            <person name="Amselem J."/>
            <person name="Wittenberg A.H.J."/>
            <person name="Zhou S."/>
            <person name="de Queiroz M.V."/>
            <person name="Robin G.P."/>
            <person name="Auger A."/>
            <person name="Hainaut M."/>
            <person name="Henrissat B."/>
            <person name="Kim K.-T."/>
            <person name="Lee Y.-H."/>
            <person name="Lespinet O."/>
            <person name="Schwartz D.C."/>
            <person name="Thon M.R."/>
            <person name="O'Connell R.J."/>
        </authorList>
    </citation>
    <scope>NUCLEOTIDE SEQUENCE [LARGE SCALE GENOMIC DNA]</scope>
    <source>
        <strain evidence="3">IMI 349063</strain>
    </source>
</reference>
<name>A0A1B7Y6R3_COLHI</name>
<organism evidence="2 3">
    <name type="scientific">Colletotrichum higginsianum (strain IMI 349063)</name>
    <name type="common">Crucifer anthracnose fungus</name>
    <dbReference type="NCBI Taxonomy" id="759273"/>
    <lineage>
        <taxon>Eukaryota</taxon>
        <taxon>Fungi</taxon>
        <taxon>Dikarya</taxon>
        <taxon>Ascomycota</taxon>
        <taxon>Pezizomycotina</taxon>
        <taxon>Sordariomycetes</taxon>
        <taxon>Hypocreomycetidae</taxon>
        <taxon>Glomerellales</taxon>
        <taxon>Glomerellaceae</taxon>
        <taxon>Colletotrichum</taxon>
        <taxon>Colletotrichum destructivum species complex</taxon>
    </lineage>
</organism>
<gene>
    <name evidence="2" type="ORF">CH63R_09210</name>
</gene>
<dbReference type="EMBL" id="LTAN01000006">
    <property type="protein sequence ID" value="OBR07689.1"/>
    <property type="molecule type" value="Genomic_DNA"/>
</dbReference>
<dbReference type="GeneID" id="28868291"/>
<sequence length="122" mass="13710">MFAPLVTGRNPRFHQCHPDQQRILEHKATSESFQASARTTALYVVYIDIARLDLRPNVHSTLARLNASTSSPGTKEERGDEKVPEVHLQDPHHAKGATAMETIAAYENYNLVKPMGLDRMML</sequence>
<feature type="region of interest" description="Disordered" evidence="1">
    <location>
        <begin position="64"/>
        <end position="95"/>
    </location>
</feature>
<dbReference type="AlphaFoldDB" id="A0A1B7Y6R3"/>
<dbReference type="RefSeq" id="XP_018156207.1">
    <property type="nucleotide sequence ID" value="XM_018304184.1"/>
</dbReference>
<evidence type="ECO:0000313" key="3">
    <source>
        <dbReference type="Proteomes" id="UP000092177"/>
    </source>
</evidence>
<dbReference type="KEGG" id="chig:CH63R_09210"/>
<accession>A0A1B7Y6R3</accession>
<protein>
    <submittedName>
        <fullName evidence="2">Uncharacterized protein</fullName>
    </submittedName>
</protein>